<feature type="chain" id="PRO_5008787699" evidence="1">
    <location>
        <begin position="21"/>
        <end position="115"/>
    </location>
</feature>
<proteinExistence type="predicted"/>
<evidence type="ECO:0000313" key="4">
    <source>
        <dbReference type="Proteomes" id="UP000014760"/>
    </source>
</evidence>
<evidence type="ECO:0000313" key="2">
    <source>
        <dbReference type="EMBL" id="ELT98665.1"/>
    </source>
</evidence>
<keyword evidence="4" id="KW-1185">Reference proteome</keyword>
<reference evidence="3" key="3">
    <citation type="submission" date="2015-06" db="UniProtKB">
        <authorList>
            <consortium name="EnsemblMetazoa"/>
        </authorList>
    </citation>
    <scope>IDENTIFICATION</scope>
</reference>
<dbReference type="HOGENOM" id="CLU_2111193_0_0_1"/>
<evidence type="ECO:0000256" key="1">
    <source>
        <dbReference type="SAM" id="SignalP"/>
    </source>
</evidence>
<evidence type="ECO:0000313" key="3">
    <source>
        <dbReference type="EnsemblMetazoa" id="CapteP186219"/>
    </source>
</evidence>
<sequence length="115" mass="12803">MQKLIISLLFVAVLFPWIEADFSPMCFDHDCFNACAAPIITKYNIDMTYTCRDVCIEPKGCKNVDSSTSMTGKKTACMETDCFDGCGKALKDRYSIRDEDNPLPCLTRCMANGAC</sequence>
<feature type="signal peptide" evidence="1">
    <location>
        <begin position="1"/>
        <end position="20"/>
    </location>
</feature>
<dbReference type="EMBL" id="KB307653">
    <property type="protein sequence ID" value="ELT98665.1"/>
    <property type="molecule type" value="Genomic_DNA"/>
</dbReference>
<keyword evidence="1" id="KW-0732">Signal</keyword>
<dbReference type="AlphaFoldDB" id="R7U682"/>
<dbReference type="EMBL" id="AMQN01010365">
    <property type="status" value="NOT_ANNOTATED_CDS"/>
    <property type="molecule type" value="Genomic_DNA"/>
</dbReference>
<reference evidence="4" key="1">
    <citation type="submission" date="2012-12" db="EMBL/GenBank/DDBJ databases">
        <authorList>
            <person name="Hellsten U."/>
            <person name="Grimwood J."/>
            <person name="Chapman J.A."/>
            <person name="Shapiro H."/>
            <person name="Aerts A."/>
            <person name="Otillar R.P."/>
            <person name="Terry A.Y."/>
            <person name="Boore J.L."/>
            <person name="Simakov O."/>
            <person name="Marletaz F."/>
            <person name="Cho S.-J."/>
            <person name="Edsinger-Gonzales E."/>
            <person name="Havlak P."/>
            <person name="Kuo D.-H."/>
            <person name="Larsson T."/>
            <person name="Lv J."/>
            <person name="Arendt D."/>
            <person name="Savage R."/>
            <person name="Osoegawa K."/>
            <person name="de Jong P."/>
            <person name="Lindberg D.R."/>
            <person name="Seaver E.C."/>
            <person name="Weisblat D.A."/>
            <person name="Putnam N.H."/>
            <person name="Grigoriev I.V."/>
            <person name="Rokhsar D.S."/>
        </authorList>
    </citation>
    <scope>NUCLEOTIDE SEQUENCE</scope>
    <source>
        <strain evidence="4">I ESC-2004</strain>
    </source>
</reference>
<protein>
    <submittedName>
        <fullName evidence="2 3">Uncharacterized protein</fullName>
    </submittedName>
</protein>
<name>R7U682_CAPTE</name>
<reference evidence="2 4" key="2">
    <citation type="journal article" date="2013" name="Nature">
        <title>Insights into bilaterian evolution from three spiralian genomes.</title>
        <authorList>
            <person name="Simakov O."/>
            <person name="Marletaz F."/>
            <person name="Cho S.J."/>
            <person name="Edsinger-Gonzales E."/>
            <person name="Havlak P."/>
            <person name="Hellsten U."/>
            <person name="Kuo D.H."/>
            <person name="Larsson T."/>
            <person name="Lv J."/>
            <person name="Arendt D."/>
            <person name="Savage R."/>
            <person name="Osoegawa K."/>
            <person name="de Jong P."/>
            <person name="Grimwood J."/>
            <person name="Chapman J.A."/>
            <person name="Shapiro H."/>
            <person name="Aerts A."/>
            <person name="Otillar R.P."/>
            <person name="Terry A.Y."/>
            <person name="Boore J.L."/>
            <person name="Grigoriev I.V."/>
            <person name="Lindberg D.R."/>
            <person name="Seaver E.C."/>
            <person name="Weisblat D.A."/>
            <person name="Putnam N.H."/>
            <person name="Rokhsar D.S."/>
        </authorList>
    </citation>
    <scope>NUCLEOTIDE SEQUENCE</scope>
    <source>
        <strain evidence="2 4">I ESC-2004</strain>
    </source>
</reference>
<accession>R7U682</accession>
<organism evidence="2">
    <name type="scientific">Capitella teleta</name>
    <name type="common">Polychaete worm</name>
    <dbReference type="NCBI Taxonomy" id="283909"/>
    <lineage>
        <taxon>Eukaryota</taxon>
        <taxon>Metazoa</taxon>
        <taxon>Spiralia</taxon>
        <taxon>Lophotrochozoa</taxon>
        <taxon>Annelida</taxon>
        <taxon>Polychaeta</taxon>
        <taxon>Sedentaria</taxon>
        <taxon>Scolecida</taxon>
        <taxon>Capitellidae</taxon>
        <taxon>Capitella</taxon>
    </lineage>
</organism>
<dbReference type="EnsemblMetazoa" id="CapteT186219">
    <property type="protein sequence ID" value="CapteP186219"/>
    <property type="gene ID" value="CapteG186219"/>
</dbReference>
<dbReference type="Proteomes" id="UP000014760">
    <property type="component" value="Unassembled WGS sequence"/>
</dbReference>
<gene>
    <name evidence="2" type="ORF">CAPTEDRAFT_186219</name>
</gene>